<evidence type="ECO:0000256" key="8">
    <source>
        <dbReference type="ARBA" id="ARBA00022833"/>
    </source>
</evidence>
<keyword evidence="6" id="KW-0677">Repeat</keyword>
<dbReference type="SUPFAM" id="SSF57903">
    <property type="entry name" value="FYVE/PHD zinc finger"/>
    <property type="match status" value="1"/>
</dbReference>
<dbReference type="InterPro" id="IPR040477">
    <property type="entry name" value="KDM4-like_Tudor"/>
</dbReference>
<comment type="similarity">
    <text evidence="3">Belongs to the JHDM3 histone demethylase family.</text>
</comment>
<reference evidence="19 20" key="1">
    <citation type="submission" date="2024-04" db="EMBL/GenBank/DDBJ databases">
        <authorList>
            <person name="Waldvogel A.-M."/>
            <person name="Schoenle A."/>
        </authorList>
    </citation>
    <scope>NUCLEOTIDE SEQUENCE [LARGE SCALE GENOMIC DNA]</scope>
</reference>
<keyword evidence="10" id="KW-0223">Dioxygenase</keyword>
<evidence type="ECO:0000256" key="3">
    <source>
        <dbReference type="ARBA" id="ARBA00009711"/>
    </source>
</evidence>
<keyword evidence="7" id="KW-0863">Zinc-finger</keyword>
<comment type="subcellular location">
    <subcellularLocation>
        <location evidence="2">Nucleus</location>
    </subcellularLocation>
</comment>
<proteinExistence type="inferred from homology"/>
<evidence type="ECO:0000256" key="2">
    <source>
        <dbReference type="ARBA" id="ARBA00004123"/>
    </source>
</evidence>
<keyword evidence="20" id="KW-1185">Reference proteome</keyword>
<feature type="region of interest" description="Disordered" evidence="17">
    <location>
        <begin position="588"/>
        <end position="609"/>
    </location>
</feature>
<evidence type="ECO:0000256" key="10">
    <source>
        <dbReference type="ARBA" id="ARBA00022964"/>
    </source>
</evidence>
<evidence type="ECO:0000256" key="6">
    <source>
        <dbReference type="ARBA" id="ARBA00022737"/>
    </source>
</evidence>
<evidence type="ECO:0000256" key="12">
    <source>
        <dbReference type="ARBA" id="ARBA00023004"/>
    </source>
</evidence>
<evidence type="ECO:0000256" key="13">
    <source>
        <dbReference type="ARBA" id="ARBA00023015"/>
    </source>
</evidence>
<dbReference type="GO" id="GO:0140684">
    <property type="term" value="F:histone H3K9me2/H3K9me3 demethylase activity"/>
    <property type="evidence" value="ECO:0007669"/>
    <property type="project" value="UniProtKB-EC"/>
</dbReference>
<dbReference type="FunFam" id="3.30.40.10:FF:000029">
    <property type="entry name" value="lysine-specific demethylase 4C isoform X1"/>
    <property type="match status" value="1"/>
</dbReference>
<keyword evidence="15" id="KW-0539">Nucleus</keyword>
<dbReference type="Pfam" id="PF18104">
    <property type="entry name" value="Tudor_2"/>
    <property type="match status" value="2"/>
</dbReference>
<protein>
    <recommendedName>
        <fullName evidence="4">[histone H3]-trimethyl-L-lysine(9) demethylase</fullName>
        <ecNumber evidence="4">1.14.11.66</ecNumber>
    </recommendedName>
</protein>
<dbReference type="Pfam" id="PF13832">
    <property type="entry name" value="zf-HC5HC2H_2"/>
    <property type="match status" value="1"/>
</dbReference>
<dbReference type="Proteomes" id="UP001497482">
    <property type="component" value="Chromosome 14"/>
</dbReference>
<dbReference type="Gene3D" id="3.30.40.10">
    <property type="entry name" value="Zinc/RING finger domain, C3HC4 (zinc finger)"/>
    <property type="match status" value="1"/>
</dbReference>
<evidence type="ECO:0000313" key="19">
    <source>
        <dbReference type="EMBL" id="CAL1579276.1"/>
    </source>
</evidence>
<evidence type="ECO:0000259" key="18">
    <source>
        <dbReference type="PROSITE" id="PS51805"/>
    </source>
</evidence>
<feature type="domain" description="PHD-type" evidence="18">
    <location>
        <begin position="218"/>
        <end position="332"/>
    </location>
</feature>
<dbReference type="Pfam" id="PF13831">
    <property type="entry name" value="PHD_2"/>
    <property type="match status" value="1"/>
</dbReference>
<dbReference type="InterPro" id="IPR011011">
    <property type="entry name" value="Znf_FYVE_PHD"/>
</dbReference>
<evidence type="ECO:0000256" key="11">
    <source>
        <dbReference type="ARBA" id="ARBA00023002"/>
    </source>
</evidence>
<dbReference type="AlphaFoldDB" id="A0AAV2JRM2"/>
<dbReference type="PROSITE" id="PS51805">
    <property type="entry name" value="EPHD"/>
    <property type="match status" value="1"/>
</dbReference>
<keyword evidence="5" id="KW-0479">Metal-binding</keyword>
<evidence type="ECO:0000256" key="1">
    <source>
        <dbReference type="ARBA" id="ARBA00001954"/>
    </source>
</evidence>
<comment type="catalytic activity">
    <reaction evidence="16">
        <text>N(6),N(6),N(6)-trimethyl-L-lysyl(9)-[histone H3] + 2 2-oxoglutarate + 2 O2 = N(6)-methyl-L-lysyl(9)-[histone H3] + 2 formaldehyde + 2 succinate + 2 CO2</text>
        <dbReference type="Rhea" id="RHEA:60200"/>
        <dbReference type="Rhea" id="RHEA-COMP:15538"/>
        <dbReference type="Rhea" id="RHEA-COMP:15542"/>
        <dbReference type="ChEBI" id="CHEBI:15379"/>
        <dbReference type="ChEBI" id="CHEBI:16526"/>
        <dbReference type="ChEBI" id="CHEBI:16810"/>
        <dbReference type="ChEBI" id="CHEBI:16842"/>
        <dbReference type="ChEBI" id="CHEBI:30031"/>
        <dbReference type="ChEBI" id="CHEBI:61929"/>
        <dbReference type="ChEBI" id="CHEBI:61961"/>
        <dbReference type="EC" id="1.14.11.66"/>
    </reaction>
</comment>
<dbReference type="InterPro" id="IPR050701">
    <property type="entry name" value="Histone_Mod_Regulator"/>
</dbReference>
<keyword evidence="8" id="KW-0862">Zinc</keyword>
<dbReference type="SMART" id="SM00333">
    <property type="entry name" value="TUDOR"/>
    <property type="match status" value="2"/>
</dbReference>
<evidence type="ECO:0000256" key="17">
    <source>
        <dbReference type="SAM" id="MobiDB-lite"/>
    </source>
</evidence>
<dbReference type="EMBL" id="OZ035836">
    <property type="protein sequence ID" value="CAL1579276.1"/>
    <property type="molecule type" value="Genomic_DNA"/>
</dbReference>
<name>A0AAV2JRM2_KNICA</name>
<evidence type="ECO:0000256" key="4">
    <source>
        <dbReference type="ARBA" id="ARBA00012900"/>
    </source>
</evidence>
<keyword evidence="13" id="KW-0805">Transcription regulation</keyword>
<gene>
    <name evidence="19" type="ORF">KC01_LOCUS10350</name>
</gene>
<evidence type="ECO:0000256" key="14">
    <source>
        <dbReference type="ARBA" id="ARBA00023163"/>
    </source>
</evidence>
<evidence type="ECO:0000256" key="15">
    <source>
        <dbReference type="ARBA" id="ARBA00023242"/>
    </source>
</evidence>
<keyword evidence="9" id="KW-0156">Chromatin regulator</keyword>
<dbReference type="InterPro" id="IPR002999">
    <property type="entry name" value="Tudor"/>
</dbReference>
<dbReference type="SUPFAM" id="SSF63748">
    <property type="entry name" value="Tudor/PWWP/MBT"/>
    <property type="match status" value="2"/>
</dbReference>
<dbReference type="CDD" id="cd20391">
    <property type="entry name" value="Tudor_JMJD2_rpt1"/>
    <property type="match status" value="1"/>
</dbReference>
<dbReference type="Gene3D" id="2.30.30.140">
    <property type="match status" value="1"/>
</dbReference>
<comment type="cofactor">
    <cofactor evidence="1">
        <name>Fe(2+)</name>
        <dbReference type="ChEBI" id="CHEBI:29033"/>
    </cofactor>
</comment>
<sequence length="726" mass="78175">METPASCQSARDCDIVVVTDTFTDKAHTGVSHDQVAEEDSYCKSLVKRRQRQMGLPSLPPSHPLFAEVLPDINLPRKTNEQWAVPLAELWQYRPENQTAEREFNQRMSQQPPHCSVCLLFYTHHQAECDGDLSLVTRGNCQWSKPLIPEMCFNTQSSKGGDGTEGQLSNPYIAEDGTSRLVTCKRCCVRVHTSCYGVSEDDEDLGDWQCSRCKDKAMAQDCCLCSLRGGALQRANNDKWVHVLCAITVLEARFVNIIQRRPIDLSAIPLSRFRLKCALCRTRMSGDAHGCCVQCSHGRCSTAFHPTCAQAAGILMHPDDWPFIVFITCQRHRTPTAPERNKMAEKDLKVGQKVICKHKNGRYYHSEVSALTTDTFYEVVFDDGSYSDNLLPEDIMDRDCVAMGPPSEGEPVQVRWTDGLSYGAKFISAHSDPMFMVLGTRPGSGAGDQAWVRCWGPGLGQVLGTRPGSGAGDQAWVRCWGPGLGQVLGTKPGSGAGDQAWVRCWGPGLGQVLGTRSGSGAGDQVWVRCWGPGLGQVLGTKPGSGAGDQARVRCWGPGLGQVLGTRPGSGAGDQAWVRCWGPGLGQVLGTRPGSGAGDPGPGQVLGTKPGSGAGDQVWVRCWGPGLGQVLGTRPGSGAGDQAWVRCWGPGPGQVLGTKPGVTHRPPYAETCPGLTPSLRPPALRHLMDARCQVESAAVMDEAAAEAPRKSNAASITFTARLLNCNVQ</sequence>
<feature type="compositionally biased region" description="Gly residues" evidence="17">
    <location>
        <begin position="588"/>
        <end position="599"/>
    </location>
</feature>
<dbReference type="FunFam" id="3.10.330.70:FF:000001">
    <property type="entry name" value="Putative lysine-specific demethylase 4a"/>
    <property type="match status" value="1"/>
</dbReference>
<keyword evidence="14" id="KW-0804">Transcription</keyword>
<dbReference type="GO" id="GO:0008270">
    <property type="term" value="F:zinc ion binding"/>
    <property type="evidence" value="ECO:0007669"/>
    <property type="project" value="UniProtKB-KW"/>
</dbReference>
<evidence type="ECO:0000256" key="5">
    <source>
        <dbReference type="ARBA" id="ARBA00022723"/>
    </source>
</evidence>
<evidence type="ECO:0000256" key="16">
    <source>
        <dbReference type="ARBA" id="ARBA00049349"/>
    </source>
</evidence>
<keyword evidence="11" id="KW-0560">Oxidoreductase</keyword>
<dbReference type="GO" id="GO:0006357">
    <property type="term" value="P:regulation of transcription by RNA polymerase II"/>
    <property type="evidence" value="ECO:0007669"/>
    <property type="project" value="TreeGrafter"/>
</dbReference>
<dbReference type="Gene3D" id="3.10.330.70">
    <property type="match status" value="1"/>
</dbReference>
<dbReference type="PANTHER" id="PTHR13793:SF107">
    <property type="entry name" value="BROMODOMAIN-CONTAINING PROTEIN HOMOLOG"/>
    <property type="match status" value="1"/>
</dbReference>
<evidence type="ECO:0000313" key="20">
    <source>
        <dbReference type="Proteomes" id="UP001497482"/>
    </source>
</evidence>
<dbReference type="GO" id="GO:0005634">
    <property type="term" value="C:nucleus"/>
    <property type="evidence" value="ECO:0007669"/>
    <property type="project" value="UniProtKB-SubCell"/>
</dbReference>
<evidence type="ECO:0000256" key="9">
    <source>
        <dbReference type="ARBA" id="ARBA00022853"/>
    </source>
</evidence>
<dbReference type="InterPro" id="IPR019787">
    <property type="entry name" value="Znf_PHD-finger"/>
</dbReference>
<dbReference type="InterPro" id="IPR001965">
    <property type="entry name" value="Znf_PHD"/>
</dbReference>
<evidence type="ECO:0000256" key="7">
    <source>
        <dbReference type="ARBA" id="ARBA00022771"/>
    </source>
</evidence>
<dbReference type="PANTHER" id="PTHR13793">
    <property type="entry name" value="PHD FINGER PROTEINS"/>
    <property type="match status" value="1"/>
</dbReference>
<dbReference type="InterPro" id="IPR013083">
    <property type="entry name" value="Znf_RING/FYVE/PHD"/>
</dbReference>
<organism evidence="19 20">
    <name type="scientific">Knipowitschia caucasica</name>
    <name type="common">Caucasian dwarf goby</name>
    <name type="synonym">Pomatoschistus caucasicus</name>
    <dbReference type="NCBI Taxonomy" id="637954"/>
    <lineage>
        <taxon>Eukaryota</taxon>
        <taxon>Metazoa</taxon>
        <taxon>Chordata</taxon>
        <taxon>Craniata</taxon>
        <taxon>Vertebrata</taxon>
        <taxon>Euteleostomi</taxon>
        <taxon>Actinopterygii</taxon>
        <taxon>Neopterygii</taxon>
        <taxon>Teleostei</taxon>
        <taxon>Neoteleostei</taxon>
        <taxon>Acanthomorphata</taxon>
        <taxon>Gobiaria</taxon>
        <taxon>Gobiiformes</taxon>
        <taxon>Gobioidei</taxon>
        <taxon>Gobiidae</taxon>
        <taxon>Gobiinae</taxon>
        <taxon>Knipowitschia</taxon>
    </lineage>
</organism>
<dbReference type="InterPro" id="IPR034732">
    <property type="entry name" value="EPHD"/>
</dbReference>
<dbReference type="SMART" id="SM00249">
    <property type="entry name" value="PHD"/>
    <property type="match status" value="2"/>
</dbReference>
<keyword evidence="12" id="KW-0408">Iron</keyword>
<dbReference type="EC" id="1.14.11.66" evidence="4"/>
<accession>A0AAV2JRM2</accession>